<dbReference type="Gene3D" id="3.20.20.70">
    <property type="entry name" value="Aldolase class I"/>
    <property type="match status" value="1"/>
</dbReference>
<dbReference type="SFLD" id="SFLDS00029">
    <property type="entry name" value="Radical_SAM"/>
    <property type="match status" value="1"/>
</dbReference>
<dbReference type="InterPro" id="IPR058240">
    <property type="entry name" value="rSAM_sf"/>
</dbReference>
<keyword evidence="9" id="KW-1185">Reference proteome</keyword>
<dbReference type="GO" id="GO:0046872">
    <property type="term" value="F:metal ion binding"/>
    <property type="evidence" value="ECO:0007669"/>
    <property type="project" value="UniProtKB-KW"/>
</dbReference>
<keyword evidence="7" id="KW-0411">Iron-sulfur</keyword>
<reference evidence="8 9" key="1">
    <citation type="submission" date="2019-09" db="EMBL/GenBank/DDBJ databases">
        <authorList>
            <person name="Liu P."/>
        </authorList>
    </citation>
    <scope>NUCLEOTIDE SEQUENCE [LARGE SCALE GENOMIC DNA]</scope>
    <source>
        <strain evidence="8 9">TRM68085</strain>
    </source>
</reference>
<sequence>MPSANEPHTGATSPRKFRAYTAAHLDQLLSRAGLGPEERLAARAVATVLPFRTNPYVLDELIDWDRAPDDPIYRLVFPQPDMLPEADVSHIAGLLRSDAPRREVNAAANQVRARLNPHPAGQLELNVPSFGDGTLPGVQHKYDETVLFFPKQGQTCHAYCTYCFRWAQFVGEPDLKMAGEEGDSLATYLRAHPEVTSVLFTGGDPMIMSASVLARYVEPLLALEQLETIRIGTKSLAYWPDTFVGDSGADEMLRLFEKVTAAGKSLAFMAHFTHPRELEPEVVATAVRRVQGTGAVIRTQAPLIRTINDDPETWRSMWRRQTALGMVPYYLFVERDTGPQDYFAVPLARAHDIFQEAYRGVSGLCRTVRGPSMSATPGKVCVDGVAEIADQKVFVLRLLQARDASLVGRPFFAAYDPNAVWLDDLKPAFADRFPFEPALERV</sequence>
<gene>
    <name evidence="8" type="ORF">F5983_37315</name>
</gene>
<keyword evidence="2" id="KW-0004">4Fe-4S</keyword>
<dbReference type="Proteomes" id="UP000326907">
    <property type="component" value="Unassembled WGS sequence"/>
</dbReference>
<dbReference type="GO" id="GO:0051539">
    <property type="term" value="F:4 iron, 4 sulfur cluster binding"/>
    <property type="evidence" value="ECO:0007669"/>
    <property type="project" value="UniProtKB-KW"/>
</dbReference>
<evidence type="ECO:0000256" key="5">
    <source>
        <dbReference type="ARBA" id="ARBA00022898"/>
    </source>
</evidence>
<dbReference type="AlphaFoldDB" id="A0A5N5ECG3"/>
<proteinExistence type="predicted"/>
<evidence type="ECO:0000313" key="9">
    <source>
        <dbReference type="Proteomes" id="UP000326907"/>
    </source>
</evidence>
<dbReference type="InterPro" id="IPR013785">
    <property type="entry name" value="Aldolase_TIM"/>
</dbReference>
<evidence type="ECO:0000256" key="7">
    <source>
        <dbReference type="ARBA" id="ARBA00023014"/>
    </source>
</evidence>
<dbReference type="InterPro" id="IPR007197">
    <property type="entry name" value="rSAM"/>
</dbReference>
<dbReference type="EMBL" id="VYUA01000092">
    <property type="protein sequence ID" value="KAB2587563.1"/>
    <property type="molecule type" value="Genomic_DNA"/>
</dbReference>
<evidence type="ECO:0000256" key="3">
    <source>
        <dbReference type="ARBA" id="ARBA00022691"/>
    </source>
</evidence>
<evidence type="ECO:0000256" key="4">
    <source>
        <dbReference type="ARBA" id="ARBA00022723"/>
    </source>
</evidence>
<dbReference type="SFLD" id="SFLDG01070">
    <property type="entry name" value="PLP-dependent"/>
    <property type="match status" value="1"/>
</dbReference>
<dbReference type="SUPFAM" id="SSF102114">
    <property type="entry name" value="Radical SAM enzymes"/>
    <property type="match status" value="1"/>
</dbReference>
<accession>A0A5N5ECG3</accession>
<keyword evidence="4" id="KW-0479">Metal-binding</keyword>
<dbReference type="PANTHER" id="PTHR30538">
    <property type="entry name" value="LYSINE 2,3-AMINOMUTASE-RELATED"/>
    <property type="match status" value="1"/>
</dbReference>
<keyword evidence="6" id="KW-0408">Iron</keyword>
<name>A0A5N5ECG3_9ACTN</name>
<evidence type="ECO:0000256" key="6">
    <source>
        <dbReference type="ARBA" id="ARBA00023004"/>
    </source>
</evidence>
<dbReference type="InterPro" id="IPR003739">
    <property type="entry name" value="Lys_aminomutase/Glu_NH3_mut"/>
</dbReference>
<dbReference type="GO" id="GO:0003824">
    <property type="term" value="F:catalytic activity"/>
    <property type="evidence" value="ECO:0007669"/>
    <property type="project" value="InterPro"/>
</dbReference>
<evidence type="ECO:0000313" key="8">
    <source>
        <dbReference type="EMBL" id="KAB2587563.1"/>
    </source>
</evidence>
<comment type="caution">
    <text evidence="8">The sequence shown here is derived from an EMBL/GenBank/DDBJ whole genome shotgun (WGS) entry which is preliminary data.</text>
</comment>
<organism evidence="8 9">
    <name type="scientific">Streptomyces arboris</name>
    <dbReference type="NCBI Taxonomy" id="2600619"/>
    <lineage>
        <taxon>Bacteria</taxon>
        <taxon>Bacillati</taxon>
        <taxon>Actinomycetota</taxon>
        <taxon>Actinomycetes</taxon>
        <taxon>Kitasatosporales</taxon>
        <taxon>Streptomycetaceae</taxon>
        <taxon>Streptomyces</taxon>
    </lineage>
</organism>
<dbReference type="RefSeq" id="WP_151514166.1">
    <property type="nucleotide sequence ID" value="NZ_JBHUTW010000026.1"/>
</dbReference>
<keyword evidence="5" id="KW-0663">Pyridoxal phosphate</keyword>
<protein>
    <submittedName>
        <fullName evidence="8">Lysine 2,3-aminomutase</fullName>
    </submittedName>
</protein>
<evidence type="ECO:0000256" key="2">
    <source>
        <dbReference type="ARBA" id="ARBA00022485"/>
    </source>
</evidence>
<evidence type="ECO:0000256" key="1">
    <source>
        <dbReference type="ARBA" id="ARBA00001933"/>
    </source>
</evidence>
<keyword evidence="3" id="KW-0949">S-adenosyl-L-methionine</keyword>
<comment type="cofactor">
    <cofactor evidence="1">
        <name>pyridoxal 5'-phosphate</name>
        <dbReference type="ChEBI" id="CHEBI:597326"/>
    </cofactor>
</comment>
<dbReference type="PANTHER" id="PTHR30538:SF0">
    <property type="entry name" value="L-LYSINE 2,3-AMINOMUTASE AQ_1632-RELATED"/>
    <property type="match status" value="1"/>
</dbReference>